<feature type="compositionally biased region" description="Low complexity" evidence="1">
    <location>
        <begin position="209"/>
        <end position="219"/>
    </location>
</feature>
<dbReference type="SMART" id="SM00355">
    <property type="entry name" value="ZnF_C2H2"/>
    <property type="match status" value="2"/>
</dbReference>
<keyword evidence="4" id="KW-1185">Reference proteome</keyword>
<evidence type="ECO:0000313" key="4">
    <source>
        <dbReference type="Proteomes" id="UP001278500"/>
    </source>
</evidence>
<organism evidence="3 4">
    <name type="scientific">Neurospora tetraspora</name>
    <dbReference type="NCBI Taxonomy" id="94610"/>
    <lineage>
        <taxon>Eukaryota</taxon>
        <taxon>Fungi</taxon>
        <taxon>Dikarya</taxon>
        <taxon>Ascomycota</taxon>
        <taxon>Pezizomycotina</taxon>
        <taxon>Sordariomycetes</taxon>
        <taxon>Sordariomycetidae</taxon>
        <taxon>Sordariales</taxon>
        <taxon>Sordariaceae</taxon>
        <taxon>Neurospora</taxon>
    </lineage>
</organism>
<dbReference type="GeneID" id="87859925"/>
<sequence>MKRSREPEEDPLSQQQTATTTSCPYPDQQHLGDTTGTTTSRSTSADVSGSPPAAKIAELDPTESLSQAGLQMKCSLPPHKDTLVFSTYSEYESHYNSTHTNRCLECRKNFPSAHLLGLHIEENHDSFMAVKRDRGEHTYSCFVEGCERKCMTPQKRRMHLIDKHIYPKNFFFAVTLHGIDGRQSMLLDERRQNQKPGNRPPTAATKAGSSKPKPTSKSKPPSETKEEQMEVDQPEPTPTSTKPDAEMIDQPHEEAVKEEAIKEPADVDMGDLVGKMSALQFVPSSVRFGRGGRKTGFARG</sequence>
<name>A0AAE0MPR3_9PEZI</name>
<evidence type="ECO:0000259" key="2">
    <source>
        <dbReference type="PROSITE" id="PS00028"/>
    </source>
</evidence>
<protein>
    <recommendedName>
        <fullName evidence="2">C2H2-type domain-containing protein</fullName>
    </recommendedName>
</protein>
<dbReference type="InterPro" id="IPR039258">
    <property type="entry name" value="ZNF511"/>
</dbReference>
<proteinExistence type="predicted"/>
<dbReference type="RefSeq" id="XP_062679788.1">
    <property type="nucleotide sequence ID" value="XM_062822771.1"/>
</dbReference>
<feature type="compositionally biased region" description="Basic and acidic residues" evidence="1">
    <location>
        <begin position="243"/>
        <end position="265"/>
    </location>
</feature>
<comment type="caution">
    <text evidence="3">The sequence shown here is derived from an EMBL/GenBank/DDBJ whole genome shotgun (WGS) entry which is preliminary data.</text>
</comment>
<dbReference type="Proteomes" id="UP001278500">
    <property type="component" value="Unassembled WGS sequence"/>
</dbReference>
<feature type="domain" description="C2H2-type" evidence="2">
    <location>
        <begin position="103"/>
        <end position="124"/>
    </location>
</feature>
<dbReference type="PROSITE" id="PS51257">
    <property type="entry name" value="PROKAR_LIPOPROTEIN"/>
    <property type="match status" value="1"/>
</dbReference>
<gene>
    <name evidence="3" type="ORF">B0H65DRAFT_273248</name>
</gene>
<feature type="region of interest" description="Disordered" evidence="1">
    <location>
        <begin position="190"/>
        <end position="268"/>
    </location>
</feature>
<feature type="compositionally biased region" description="Polar residues" evidence="1">
    <location>
        <begin position="12"/>
        <end position="23"/>
    </location>
</feature>
<feature type="region of interest" description="Disordered" evidence="1">
    <location>
        <begin position="1"/>
        <end position="54"/>
    </location>
</feature>
<dbReference type="PANTHER" id="PTHR21354">
    <property type="entry name" value="ZINC FINGER PROTEIN 511"/>
    <property type="match status" value="1"/>
</dbReference>
<dbReference type="PROSITE" id="PS00028">
    <property type="entry name" value="ZINC_FINGER_C2H2_1"/>
    <property type="match status" value="1"/>
</dbReference>
<evidence type="ECO:0000313" key="3">
    <source>
        <dbReference type="EMBL" id="KAK3340846.1"/>
    </source>
</evidence>
<dbReference type="InterPro" id="IPR013087">
    <property type="entry name" value="Znf_C2H2_type"/>
</dbReference>
<evidence type="ECO:0000256" key="1">
    <source>
        <dbReference type="SAM" id="MobiDB-lite"/>
    </source>
</evidence>
<accession>A0AAE0MPR3</accession>
<feature type="compositionally biased region" description="Low complexity" evidence="1">
    <location>
        <begin position="34"/>
        <end position="44"/>
    </location>
</feature>
<dbReference type="AlphaFoldDB" id="A0AAE0MPR3"/>
<dbReference type="EMBL" id="JAUEPP010000006">
    <property type="protein sequence ID" value="KAK3340846.1"/>
    <property type="molecule type" value="Genomic_DNA"/>
</dbReference>
<reference evidence="3" key="2">
    <citation type="submission" date="2023-06" db="EMBL/GenBank/DDBJ databases">
        <authorList>
            <consortium name="Lawrence Berkeley National Laboratory"/>
            <person name="Haridas S."/>
            <person name="Hensen N."/>
            <person name="Bonometti L."/>
            <person name="Westerberg I."/>
            <person name="Brannstrom I.O."/>
            <person name="Guillou S."/>
            <person name="Cros-Aarteil S."/>
            <person name="Calhoun S."/>
            <person name="Kuo A."/>
            <person name="Mondo S."/>
            <person name="Pangilinan J."/>
            <person name="Riley R."/>
            <person name="Labutti K."/>
            <person name="Andreopoulos B."/>
            <person name="Lipzen A."/>
            <person name="Chen C."/>
            <person name="Yanf M."/>
            <person name="Daum C."/>
            <person name="Ng V."/>
            <person name="Clum A."/>
            <person name="Steindorff A."/>
            <person name="Ohm R."/>
            <person name="Martin F."/>
            <person name="Silar P."/>
            <person name="Natvig D."/>
            <person name="Lalanne C."/>
            <person name="Gautier V."/>
            <person name="Ament-Velasquez S.L."/>
            <person name="Kruys A."/>
            <person name="Hutchinson M.I."/>
            <person name="Powell A.J."/>
            <person name="Barry K."/>
            <person name="Miller A.N."/>
            <person name="Grigoriev I.V."/>
            <person name="Debuchy R."/>
            <person name="Gladieux P."/>
            <person name="Thoren M.H."/>
            <person name="Johannesson H."/>
        </authorList>
    </citation>
    <scope>NUCLEOTIDE SEQUENCE</scope>
    <source>
        <strain evidence="3">CBS 560.94</strain>
    </source>
</reference>
<reference evidence="3" key="1">
    <citation type="journal article" date="2023" name="Mol. Phylogenet. Evol.">
        <title>Genome-scale phylogeny and comparative genomics of the fungal order Sordariales.</title>
        <authorList>
            <person name="Hensen N."/>
            <person name="Bonometti L."/>
            <person name="Westerberg I."/>
            <person name="Brannstrom I.O."/>
            <person name="Guillou S."/>
            <person name="Cros-Aarteil S."/>
            <person name="Calhoun S."/>
            <person name="Haridas S."/>
            <person name="Kuo A."/>
            <person name="Mondo S."/>
            <person name="Pangilinan J."/>
            <person name="Riley R."/>
            <person name="LaButti K."/>
            <person name="Andreopoulos B."/>
            <person name="Lipzen A."/>
            <person name="Chen C."/>
            <person name="Yan M."/>
            <person name="Daum C."/>
            <person name="Ng V."/>
            <person name="Clum A."/>
            <person name="Steindorff A."/>
            <person name="Ohm R.A."/>
            <person name="Martin F."/>
            <person name="Silar P."/>
            <person name="Natvig D.O."/>
            <person name="Lalanne C."/>
            <person name="Gautier V."/>
            <person name="Ament-Velasquez S.L."/>
            <person name="Kruys A."/>
            <person name="Hutchinson M.I."/>
            <person name="Powell A.J."/>
            <person name="Barry K."/>
            <person name="Miller A.N."/>
            <person name="Grigoriev I.V."/>
            <person name="Debuchy R."/>
            <person name="Gladieux P."/>
            <person name="Hiltunen Thoren M."/>
            <person name="Johannesson H."/>
        </authorList>
    </citation>
    <scope>NUCLEOTIDE SEQUENCE</scope>
    <source>
        <strain evidence="3">CBS 560.94</strain>
    </source>
</reference>
<dbReference type="PANTHER" id="PTHR21354:SF0">
    <property type="entry name" value="ZINC FINGER PROTEIN 511"/>
    <property type="match status" value="1"/>
</dbReference>